<dbReference type="Gene3D" id="1.10.260.40">
    <property type="entry name" value="lambda repressor-like DNA-binding domains"/>
    <property type="match status" value="1"/>
</dbReference>
<dbReference type="SUPFAM" id="SSF47413">
    <property type="entry name" value="lambda repressor-like DNA-binding domains"/>
    <property type="match status" value="1"/>
</dbReference>
<keyword evidence="6" id="KW-1185">Reference proteome</keyword>
<dbReference type="CDD" id="cd01392">
    <property type="entry name" value="HTH_LacI"/>
    <property type="match status" value="1"/>
</dbReference>
<evidence type="ECO:0000256" key="1">
    <source>
        <dbReference type="ARBA" id="ARBA00023015"/>
    </source>
</evidence>
<dbReference type="Proteomes" id="UP000647172">
    <property type="component" value="Unassembled WGS sequence"/>
</dbReference>
<evidence type="ECO:0000313" key="6">
    <source>
        <dbReference type="Proteomes" id="UP000647172"/>
    </source>
</evidence>
<evidence type="ECO:0000256" key="3">
    <source>
        <dbReference type="ARBA" id="ARBA00023163"/>
    </source>
</evidence>
<sequence>MTASLRQVAERAGVSIRTVSNVVSGFAQVAPDTRARVQEAIDELRYRPNAAARHLRGGRSGLVALAVPEIASPYFGELAGLLVREAERRSWMLLVQQTDGDAEHERRLLDGVRGQVVDGLVLSPWALSPRELRRAPGGVPVVLLGEQDADGLLDHVAVDSVAAAREATRHLITLGRTRIAAIGPQPQLDNGTAARRVEGYRQALAEAGLPADPAREVPVARLHRADGAAAMAALLDAGREVDAVFCFSDQLALGAMQAALSRGVRIPGELAVVGFDDVEDGRYATPSLTTIAPDKEAIARDALNCLADRLGSGHQDRPARRIVAGHRLVIRDSTAGLAGRRS</sequence>
<dbReference type="InterPro" id="IPR000843">
    <property type="entry name" value="HTH_LacI"/>
</dbReference>
<comment type="caution">
    <text evidence="5">The sequence shown here is derived from an EMBL/GenBank/DDBJ whole genome shotgun (WGS) entry which is preliminary data.</text>
</comment>
<keyword evidence="3" id="KW-0804">Transcription</keyword>
<dbReference type="InterPro" id="IPR046335">
    <property type="entry name" value="LacI/GalR-like_sensor"/>
</dbReference>
<dbReference type="CDD" id="cd06267">
    <property type="entry name" value="PBP1_LacI_sugar_binding-like"/>
    <property type="match status" value="1"/>
</dbReference>
<dbReference type="EMBL" id="BOMQ01000056">
    <property type="protein sequence ID" value="GIE51250.1"/>
    <property type="molecule type" value="Genomic_DNA"/>
</dbReference>
<dbReference type="Pfam" id="PF13377">
    <property type="entry name" value="Peripla_BP_3"/>
    <property type="match status" value="1"/>
</dbReference>
<dbReference type="Gene3D" id="3.40.50.2300">
    <property type="match status" value="2"/>
</dbReference>
<dbReference type="GO" id="GO:0003700">
    <property type="term" value="F:DNA-binding transcription factor activity"/>
    <property type="evidence" value="ECO:0007669"/>
    <property type="project" value="TreeGrafter"/>
</dbReference>
<dbReference type="SUPFAM" id="SSF53822">
    <property type="entry name" value="Periplasmic binding protein-like I"/>
    <property type="match status" value="1"/>
</dbReference>
<accession>A0A919JKY3</accession>
<evidence type="ECO:0000256" key="2">
    <source>
        <dbReference type="ARBA" id="ARBA00023125"/>
    </source>
</evidence>
<dbReference type="AlphaFoldDB" id="A0A919JKY3"/>
<dbReference type="Pfam" id="PF00356">
    <property type="entry name" value="LacI"/>
    <property type="match status" value="1"/>
</dbReference>
<gene>
    <name evidence="5" type="ORF">Ani05nite_47840</name>
</gene>
<dbReference type="PANTHER" id="PTHR30146">
    <property type="entry name" value="LACI-RELATED TRANSCRIPTIONAL REPRESSOR"/>
    <property type="match status" value="1"/>
</dbReference>
<organism evidence="5 6">
    <name type="scientific">Actinoplanes nipponensis</name>
    <dbReference type="NCBI Taxonomy" id="135950"/>
    <lineage>
        <taxon>Bacteria</taxon>
        <taxon>Bacillati</taxon>
        <taxon>Actinomycetota</taxon>
        <taxon>Actinomycetes</taxon>
        <taxon>Micromonosporales</taxon>
        <taxon>Micromonosporaceae</taxon>
        <taxon>Actinoplanes</taxon>
    </lineage>
</organism>
<name>A0A919JKY3_9ACTN</name>
<evidence type="ECO:0000313" key="5">
    <source>
        <dbReference type="EMBL" id="GIE51250.1"/>
    </source>
</evidence>
<evidence type="ECO:0000259" key="4">
    <source>
        <dbReference type="PROSITE" id="PS50932"/>
    </source>
</evidence>
<keyword evidence="2" id="KW-0238">DNA-binding</keyword>
<dbReference type="InterPro" id="IPR028082">
    <property type="entry name" value="Peripla_BP_I"/>
</dbReference>
<keyword evidence="1" id="KW-0805">Transcription regulation</keyword>
<reference evidence="5" key="1">
    <citation type="submission" date="2021-01" db="EMBL/GenBank/DDBJ databases">
        <title>Whole genome shotgun sequence of Actinoplanes nipponensis NBRC 14063.</title>
        <authorList>
            <person name="Komaki H."/>
            <person name="Tamura T."/>
        </authorList>
    </citation>
    <scope>NUCLEOTIDE SEQUENCE</scope>
    <source>
        <strain evidence="5">NBRC 14063</strain>
    </source>
</reference>
<dbReference type="PANTHER" id="PTHR30146:SF153">
    <property type="entry name" value="LACTOSE OPERON REPRESSOR"/>
    <property type="match status" value="1"/>
</dbReference>
<dbReference type="RefSeq" id="WP_203771609.1">
    <property type="nucleotide sequence ID" value="NZ_BAAAYJ010000051.1"/>
</dbReference>
<dbReference type="GO" id="GO:0000976">
    <property type="term" value="F:transcription cis-regulatory region binding"/>
    <property type="evidence" value="ECO:0007669"/>
    <property type="project" value="TreeGrafter"/>
</dbReference>
<dbReference type="InterPro" id="IPR010982">
    <property type="entry name" value="Lambda_DNA-bd_dom_sf"/>
</dbReference>
<protein>
    <submittedName>
        <fullName evidence="5">LacI family transcriptional regulator</fullName>
    </submittedName>
</protein>
<dbReference type="SMART" id="SM00354">
    <property type="entry name" value="HTH_LACI"/>
    <property type="match status" value="1"/>
</dbReference>
<dbReference type="PROSITE" id="PS50932">
    <property type="entry name" value="HTH_LACI_2"/>
    <property type="match status" value="1"/>
</dbReference>
<feature type="domain" description="HTH lacI-type" evidence="4">
    <location>
        <begin position="3"/>
        <end position="57"/>
    </location>
</feature>
<proteinExistence type="predicted"/>